<name>A0A933GPP4_UNCTE</name>
<evidence type="ECO:0000259" key="5">
    <source>
        <dbReference type="PROSITE" id="PS50977"/>
    </source>
</evidence>
<keyword evidence="1" id="KW-0805">Transcription regulation</keyword>
<dbReference type="SUPFAM" id="SSF46689">
    <property type="entry name" value="Homeodomain-like"/>
    <property type="match status" value="1"/>
</dbReference>
<proteinExistence type="predicted"/>
<dbReference type="Gene3D" id="1.10.357.10">
    <property type="entry name" value="Tetracycline Repressor, domain 2"/>
    <property type="match status" value="1"/>
</dbReference>
<dbReference type="PANTHER" id="PTHR47506:SF3">
    <property type="entry name" value="HTH-TYPE TRANSCRIPTIONAL REGULATOR LMRA"/>
    <property type="match status" value="1"/>
</dbReference>
<keyword evidence="2 4" id="KW-0238">DNA-binding</keyword>
<protein>
    <submittedName>
        <fullName evidence="6">TetR/AcrR family transcriptional regulator</fullName>
    </submittedName>
</protein>
<evidence type="ECO:0000256" key="1">
    <source>
        <dbReference type="ARBA" id="ARBA00023015"/>
    </source>
</evidence>
<dbReference type="PRINTS" id="PR00455">
    <property type="entry name" value="HTHTETR"/>
</dbReference>
<organism evidence="6 7">
    <name type="scientific">Tectimicrobiota bacterium</name>
    <dbReference type="NCBI Taxonomy" id="2528274"/>
    <lineage>
        <taxon>Bacteria</taxon>
        <taxon>Pseudomonadati</taxon>
        <taxon>Nitrospinota/Tectimicrobiota group</taxon>
        <taxon>Candidatus Tectimicrobiota</taxon>
    </lineage>
</organism>
<dbReference type="EMBL" id="JACQWF010000370">
    <property type="protein sequence ID" value="MBI4596375.1"/>
    <property type="molecule type" value="Genomic_DNA"/>
</dbReference>
<evidence type="ECO:0000256" key="2">
    <source>
        <dbReference type="ARBA" id="ARBA00023125"/>
    </source>
</evidence>
<feature type="DNA-binding region" description="H-T-H motif" evidence="4">
    <location>
        <begin position="29"/>
        <end position="48"/>
    </location>
</feature>
<dbReference type="InterPro" id="IPR009057">
    <property type="entry name" value="Homeodomain-like_sf"/>
</dbReference>
<gene>
    <name evidence="6" type="ORF">HY730_08380</name>
</gene>
<evidence type="ECO:0000256" key="3">
    <source>
        <dbReference type="ARBA" id="ARBA00023163"/>
    </source>
</evidence>
<sequence>MRTKGEETKDKIIRTARRLFKYQGYKNTTIDDISNASGIKRGNIYFYFASKEEIAYAAVNNALQSEFPFLEKIMGEEKNPITKIKLMIDGMAEHILERECRGG</sequence>
<reference evidence="6" key="1">
    <citation type="submission" date="2020-07" db="EMBL/GenBank/DDBJ databases">
        <title>Huge and variable diversity of episymbiotic CPR bacteria and DPANN archaea in groundwater ecosystems.</title>
        <authorList>
            <person name="He C.Y."/>
            <person name="Keren R."/>
            <person name="Whittaker M."/>
            <person name="Farag I.F."/>
            <person name="Doudna J."/>
            <person name="Cate J.H.D."/>
            <person name="Banfield J.F."/>
        </authorList>
    </citation>
    <scope>NUCLEOTIDE SEQUENCE</scope>
    <source>
        <strain evidence="6">NC_groundwater_1482_Ag_S-0.65um_47_24</strain>
    </source>
</reference>
<feature type="domain" description="HTH tetR-type" evidence="5">
    <location>
        <begin position="6"/>
        <end position="66"/>
    </location>
</feature>
<keyword evidence="3" id="KW-0804">Transcription</keyword>
<evidence type="ECO:0000313" key="6">
    <source>
        <dbReference type="EMBL" id="MBI4596375.1"/>
    </source>
</evidence>
<dbReference type="Pfam" id="PF00440">
    <property type="entry name" value="TetR_N"/>
    <property type="match status" value="1"/>
</dbReference>
<dbReference type="Proteomes" id="UP000772181">
    <property type="component" value="Unassembled WGS sequence"/>
</dbReference>
<dbReference type="AlphaFoldDB" id="A0A933GPP4"/>
<dbReference type="InterPro" id="IPR001647">
    <property type="entry name" value="HTH_TetR"/>
</dbReference>
<comment type="caution">
    <text evidence="6">The sequence shown here is derived from an EMBL/GenBank/DDBJ whole genome shotgun (WGS) entry which is preliminary data.</text>
</comment>
<dbReference type="PANTHER" id="PTHR47506">
    <property type="entry name" value="TRANSCRIPTIONAL REGULATORY PROTEIN"/>
    <property type="match status" value="1"/>
</dbReference>
<dbReference type="GO" id="GO:0003677">
    <property type="term" value="F:DNA binding"/>
    <property type="evidence" value="ECO:0007669"/>
    <property type="project" value="UniProtKB-UniRule"/>
</dbReference>
<evidence type="ECO:0000313" key="7">
    <source>
        <dbReference type="Proteomes" id="UP000772181"/>
    </source>
</evidence>
<accession>A0A933GPP4</accession>
<dbReference type="PROSITE" id="PS50977">
    <property type="entry name" value="HTH_TETR_2"/>
    <property type="match status" value="1"/>
</dbReference>
<evidence type="ECO:0000256" key="4">
    <source>
        <dbReference type="PROSITE-ProRule" id="PRU00335"/>
    </source>
</evidence>